<keyword evidence="4 7" id="KW-0521">NADP</keyword>
<dbReference type="AlphaFoldDB" id="A0A518GUP2"/>
<dbReference type="Pfam" id="PF02781">
    <property type="entry name" value="G6PD_C"/>
    <property type="match status" value="1"/>
</dbReference>
<feature type="active site" description="Proton acceptor" evidence="7">
    <location>
        <position position="263"/>
    </location>
</feature>
<dbReference type="RefSeq" id="WP_145266315.1">
    <property type="nucleotide sequence ID" value="NZ_CP036426.1"/>
</dbReference>
<gene>
    <name evidence="9" type="primary">zwf_1</name>
    <name evidence="7" type="synonym">zwf</name>
    <name evidence="9" type="ORF">ElP_01380</name>
</gene>
<keyword evidence="10" id="KW-1185">Reference proteome</keyword>
<dbReference type="InterPro" id="IPR014710">
    <property type="entry name" value="RmlC-like_jellyroll"/>
</dbReference>
<dbReference type="SUPFAM" id="SSF51206">
    <property type="entry name" value="cAMP-binding domain-like"/>
    <property type="match status" value="1"/>
</dbReference>
<protein>
    <recommendedName>
        <fullName evidence="7">Glucose-6-phosphate 1-dehydrogenase</fullName>
        <shortName evidence="7">G6PD</shortName>
        <ecNumber evidence="7">1.1.1.49</ecNumber>
    </recommendedName>
</protein>
<dbReference type="InterPro" id="IPR001282">
    <property type="entry name" value="G6P_DH"/>
</dbReference>
<evidence type="ECO:0000256" key="7">
    <source>
        <dbReference type="HAMAP-Rule" id="MF_00966"/>
    </source>
</evidence>
<comment type="caution">
    <text evidence="7">Lacks conserved residue(s) required for the propagation of feature annotation.</text>
</comment>
<feature type="binding site" evidence="7">
    <location>
        <position position="201"/>
    </location>
    <ligand>
        <name>substrate</name>
    </ligand>
</feature>
<evidence type="ECO:0000256" key="2">
    <source>
        <dbReference type="ARBA" id="ARBA00009975"/>
    </source>
</evidence>
<dbReference type="Proteomes" id="UP000317835">
    <property type="component" value="Chromosome"/>
</dbReference>
<keyword evidence="6 7" id="KW-0119">Carbohydrate metabolism</keyword>
<evidence type="ECO:0000256" key="5">
    <source>
        <dbReference type="ARBA" id="ARBA00023002"/>
    </source>
</evidence>
<feature type="binding site" evidence="7">
    <location>
        <position position="364"/>
    </location>
    <ligand>
        <name>substrate</name>
    </ligand>
</feature>
<evidence type="ECO:0000256" key="1">
    <source>
        <dbReference type="ARBA" id="ARBA00004937"/>
    </source>
</evidence>
<dbReference type="GO" id="GO:0004345">
    <property type="term" value="F:glucose-6-phosphate dehydrogenase activity"/>
    <property type="evidence" value="ECO:0007669"/>
    <property type="project" value="UniProtKB-UniRule"/>
</dbReference>
<comment type="pathway">
    <text evidence="1 7">Carbohydrate degradation; pentose phosphate pathway; D-ribulose 5-phosphate from D-glucose 6-phosphate (oxidative stage): step 1/3.</text>
</comment>
<dbReference type="NCBIfam" id="TIGR00871">
    <property type="entry name" value="zwf"/>
    <property type="match status" value="1"/>
</dbReference>
<dbReference type="OrthoDB" id="9802739at2"/>
<dbReference type="UniPathway" id="UPA00115">
    <property type="reaction ID" value="UER00408"/>
</dbReference>
<dbReference type="EMBL" id="CP036426">
    <property type="protein sequence ID" value="QDV32310.1"/>
    <property type="molecule type" value="Genomic_DNA"/>
</dbReference>
<feature type="binding site" evidence="7">
    <location>
        <position position="205"/>
    </location>
    <ligand>
        <name>substrate</name>
    </ligand>
</feature>
<organism evidence="9 10">
    <name type="scientific">Tautonia plasticadhaerens</name>
    <dbReference type="NCBI Taxonomy" id="2527974"/>
    <lineage>
        <taxon>Bacteria</taxon>
        <taxon>Pseudomonadati</taxon>
        <taxon>Planctomycetota</taxon>
        <taxon>Planctomycetia</taxon>
        <taxon>Isosphaerales</taxon>
        <taxon>Isosphaeraceae</taxon>
        <taxon>Tautonia</taxon>
    </lineage>
</organism>
<dbReference type="InterPro" id="IPR018490">
    <property type="entry name" value="cNMP-bd_dom_sf"/>
</dbReference>
<comment type="function">
    <text evidence="7">Catalyzes the oxidation of glucose 6-phosphate to 6-phosphogluconolactone.</text>
</comment>
<evidence type="ECO:0000256" key="4">
    <source>
        <dbReference type="ARBA" id="ARBA00022857"/>
    </source>
</evidence>
<dbReference type="InterPro" id="IPR019796">
    <property type="entry name" value="G6P_DH_AS"/>
</dbReference>
<dbReference type="Gene3D" id="3.30.360.10">
    <property type="entry name" value="Dihydrodipicolinate Reductase, domain 2"/>
    <property type="match status" value="1"/>
</dbReference>
<dbReference type="InterPro" id="IPR018488">
    <property type="entry name" value="cNMP-bd_CS"/>
</dbReference>
<dbReference type="HAMAP" id="MF_00966">
    <property type="entry name" value="G6PD"/>
    <property type="match status" value="1"/>
</dbReference>
<dbReference type="PROSITE" id="PS00889">
    <property type="entry name" value="CNMP_BINDING_2"/>
    <property type="match status" value="1"/>
</dbReference>
<dbReference type="KEGG" id="tpla:ElP_01380"/>
<dbReference type="Pfam" id="PF00479">
    <property type="entry name" value="G6PD_N"/>
    <property type="match status" value="1"/>
</dbReference>
<dbReference type="Pfam" id="PF00027">
    <property type="entry name" value="cNMP_binding"/>
    <property type="match status" value="1"/>
</dbReference>
<evidence type="ECO:0000313" key="9">
    <source>
        <dbReference type="EMBL" id="QDV32310.1"/>
    </source>
</evidence>
<dbReference type="GO" id="GO:0006006">
    <property type="term" value="P:glucose metabolic process"/>
    <property type="evidence" value="ECO:0007669"/>
    <property type="project" value="UniProtKB-KW"/>
</dbReference>
<dbReference type="GO" id="GO:0050661">
    <property type="term" value="F:NADP binding"/>
    <property type="evidence" value="ECO:0007669"/>
    <property type="project" value="UniProtKB-UniRule"/>
</dbReference>
<dbReference type="InterPro" id="IPR000595">
    <property type="entry name" value="cNMP-bd_dom"/>
</dbReference>
<feature type="binding site" evidence="7">
    <location>
        <position position="171"/>
    </location>
    <ligand>
        <name>NADP(+)</name>
        <dbReference type="ChEBI" id="CHEBI:58349"/>
    </ligand>
</feature>
<dbReference type="SMART" id="SM00100">
    <property type="entry name" value="cNMP"/>
    <property type="match status" value="1"/>
</dbReference>
<dbReference type="PROSITE" id="PS00069">
    <property type="entry name" value="G6P_DEHYDROGENASE"/>
    <property type="match status" value="1"/>
</dbReference>
<comment type="catalytic activity">
    <reaction evidence="7">
        <text>D-glucose 6-phosphate + NADP(+) = 6-phospho-D-glucono-1,5-lactone + NADPH + H(+)</text>
        <dbReference type="Rhea" id="RHEA:15841"/>
        <dbReference type="ChEBI" id="CHEBI:15378"/>
        <dbReference type="ChEBI" id="CHEBI:57783"/>
        <dbReference type="ChEBI" id="CHEBI:57955"/>
        <dbReference type="ChEBI" id="CHEBI:58349"/>
        <dbReference type="ChEBI" id="CHEBI:61548"/>
        <dbReference type="EC" id="1.1.1.49"/>
    </reaction>
</comment>
<evidence type="ECO:0000256" key="6">
    <source>
        <dbReference type="ARBA" id="ARBA00023277"/>
    </source>
</evidence>
<dbReference type="PROSITE" id="PS50042">
    <property type="entry name" value="CNMP_BINDING_3"/>
    <property type="match status" value="1"/>
</dbReference>
<dbReference type="PROSITE" id="PS00888">
    <property type="entry name" value="CNMP_BINDING_1"/>
    <property type="match status" value="1"/>
</dbReference>
<dbReference type="GO" id="GO:0005829">
    <property type="term" value="C:cytosol"/>
    <property type="evidence" value="ECO:0007669"/>
    <property type="project" value="TreeGrafter"/>
</dbReference>
<feature type="domain" description="Cyclic nucleotide-binding" evidence="8">
    <location>
        <begin position="525"/>
        <end position="624"/>
    </location>
</feature>
<dbReference type="InterPro" id="IPR022674">
    <property type="entry name" value="G6P_DH_NAD-bd"/>
</dbReference>
<reference evidence="9 10" key="1">
    <citation type="submission" date="2019-02" db="EMBL/GenBank/DDBJ databases">
        <title>Deep-cultivation of Planctomycetes and their phenomic and genomic characterization uncovers novel biology.</title>
        <authorList>
            <person name="Wiegand S."/>
            <person name="Jogler M."/>
            <person name="Boedeker C."/>
            <person name="Pinto D."/>
            <person name="Vollmers J."/>
            <person name="Rivas-Marin E."/>
            <person name="Kohn T."/>
            <person name="Peeters S.H."/>
            <person name="Heuer A."/>
            <person name="Rast P."/>
            <person name="Oberbeckmann S."/>
            <person name="Bunk B."/>
            <person name="Jeske O."/>
            <person name="Meyerdierks A."/>
            <person name="Storesund J.E."/>
            <person name="Kallscheuer N."/>
            <person name="Luecker S."/>
            <person name="Lage O.M."/>
            <person name="Pohl T."/>
            <person name="Merkel B.J."/>
            <person name="Hornburger P."/>
            <person name="Mueller R.-W."/>
            <person name="Bruemmer F."/>
            <person name="Labrenz M."/>
            <person name="Spormann A.M."/>
            <person name="Op den Camp H."/>
            <person name="Overmann J."/>
            <person name="Amann R."/>
            <person name="Jetten M.S.M."/>
            <person name="Mascher T."/>
            <person name="Medema M.H."/>
            <person name="Devos D.P."/>
            <person name="Kaster A.-K."/>
            <person name="Ovreas L."/>
            <person name="Rohde M."/>
            <person name="Galperin M.Y."/>
            <person name="Jogler C."/>
        </authorList>
    </citation>
    <scope>NUCLEOTIDE SEQUENCE [LARGE SCALE GENOMIC DNA]</scope>
    <source>
        <strain evidence="9 10">ElP</strain>
    </source>
</reference>
<dbReference type="PRINTS" id="PR00079">
    <property type="entry name" value="G6PDHDRGNASE"/>
</dbReference>
<keyword evidence="3 7" id="KW-0313">Glucose metabolism</keyword>
<feature type="binding site" evidence="7">
    <location>
        <position position="239"/>
    </location>
    <ligand>
        <name>substrate</name>
    </ligand>
</feature>
<dbReference type="PANTHER" id="PTHR23429">
    <property type="entry name" value="GLUCOSE-6-PHOSPHATE 1-DEHYDROGENASE G6PD"/>
    <property type="match status" value="1"/>
</dbReference>
<dbReference type="Gene3D" id="3.40.50.720">
    <property type="entry name" value="NAD(P)-binding Rossmann-like Domain"/>
    <property type="match status" value="1"/>
</dbReference>
<feature type="binding site" evidence="7">
    <location>
        <begin position="108"/>
        <end position="109"/>
    </location>
    <ligand>
        <name>NADP(+)</name>
        <dbReference type="ChEBI" id="CHEBI:58349"/>
    </ligand>
</feature>
<dbReference type="SUPFAM" id="SSF55347">
    <property type="entry name" value="Glyceraldehyde-3-phosphate dehydrogenase-like, C-terminal domain"/>
    <property type="match status" value="1"/>
</dbReference>
<evidence type="ECO:0000313" key="10">
    <source>
        <dbReference type="Proteomes" id="UP000317835"/>
    </source>
</evidence>
<sequence>MEPARSVSLSSPATPAEPTAPGDPCILVIFGASGDLTKRLLVPSLYNLACDGLLPEQFAVVGIAKDGLTTEAFRSRMAADLRTFNTRKEFDPRAWDWLESRLHYTPGDFGDEEAYGRLKELVSRLDAERGTGGNLLFYMATLPSLFGLISEKLNGAGFKGFPGWQRMIVEKPFGSDLESARALNRELLAHWREDQIFRIDHYLGKETVQNILAFRFANELFEPLWNRRHIDHIQLTVSEAVGVEGRGGYYDRAGVLRDMIQNHMLQMLAYVCMEPPASFSADDIRDEKAKLLRAVRRYSPEVALSNAVRGQYGAGTRADGAACPAYRSEKEVDPGSNTETFAALRLFIDNWRWENVPIYLRSGKALWKRGTEVAVQFKRAPEVLFRGPTMRRMPSNRLIFHIQPDQGIESNFQAKVPGPVMQLQSVNMRFSYGESFRAERATGYEVMIYGCMTGDATLFSRTDLVEAAWQVAQPILDAWSGRPARDFPNYDAGSWGPVAANDLLERDGRRWYEVIDRETLGRVPLFRGGDPLLLNQVSMALRPHAVPAGEVIIREGDPGSEMYLICRGEAEVIDGEGEVLATLREGACFGEVALLLSEHRTATVRARTSCDLFVLDRADFRRILRDHPQFCEAITRIAHERYDTKIDASALAAAPA</sequence>
<comment type="similarity">
    <text evidence="2 7">Belongs to the glucose-6-phosphate dehydrogenase family.</text>
</comment>
<feature type="binding site" evidence="7">
    <location>
        <position position="258"/>
    </location>
    <ligand>
        <name>substrate</name>
    </ligand>
</feature>
<accession>A0A518GUP2</accession>
<dbReference type="SUPFAM" id="SSF51735">
    <property type="entry name" value="NAD(P)-binding Rossmann-fold domains"/>
    <property type="match status" value="1"/>
</dbReference>
<dbReference type="NCBIfam" id="NF009492">
    <property type="entry name" value="PRK12853.1-3"/>
    <property type="match status" value="1"/>
</dbReference>
<name>A0A518GUP2_9BACT</name>
<evidence type="ECO:0000256" key="3">
    <source>
        <dbReference type="ARBA" id="ARBA00022526"/>
    </source>
</evidence>
<feature type="binding site" evidence="7">
    <location>
        <begin position="31"/>
        <end position="38"/>
    </location>
    <ligand>
        <name>NADP(+)</name>
        <dbReference type="ChEBI" id="CHEBI:58349"/>
    </ligand>
</feature>
<dbReference type="Gene3D" id="2.60.120.10">
    <property type="entry name" value="Jelly Rolls"/>
    <property type="match status" value="1"/>
</dbReference>
<evidence type="ECO:0000259" key="8">
    <source>
        <dbReference type="PROSITE" id="PS50042"/>
    </source>
</evidence>
<dbReference type="GO" id="GO:0009051">
    <property type="term" value="P:pentose-phosphate shunt, oxidative branch"/>
    <property type="evidence" value="ECO:0007669"/>
    <property type="project" value="TreeGrafter"/>
</dbReference>
<dbReference type="InterPro" id="IPR036291">
    <property type="entry name" value="NAD(P)-bd_dom_sf"/>
</dbReference>
<proteinExistence type="inferred from homology"/>
<keyword evidence="5 7" id="KW-0560">Oxidoreductase</keyword>
<dbReference type="CDD" id="cd00038">
    <property type="entry name" value="CAP_ED"/>
    <property type="match status" value="1"/>
</dbReference>
<dbReference type="EC" id="1.1.1.49" evidence="7"/>
<dbReference type="InterPro" id="IPR022675">
    <property type="entry name" value="G6P_DH_C"/>
</dbReference>
<dbReference type="PANTHER" id="PTHR23429:SF0">
    <property type="entry name" value="GLUCOSE-6-PHOSPHATE 1-DEHYDROGENASE"/>
    <property type="match status" value="1"/>
</dbReference>